<sequence>MTSNKSILGLAAVALLGLASCSSEPSDWRADKKVSVDMVPPGTRESYDFDQATDAPSQHKGGAIEKPANSQMEVEQTLDPARGLPDKPQADAASTPDAAGGAGNKVGEANTPAPTETQHDLNNKEGVQKQN</sequence>
<evidence type="ECO:0008006" key="5">
    <source>
        <dbReference type="Google" id="ProtNLM"/>
    </source>
</evidence>
<evidence type="ECO:0000256" key="2">
    <source>
        <dbReference type="SAM" id="SignalP"/>
    </source>
</evidence>
<dbReference type="EMBL" id="LNAL01000008">
    <property type="protein sequence ID" value="KUG05884.1"/>
    <property type="molecule type" value="Genomic_DNA"/>
</dbReference>
<proteinExistence type="predicted"/>
<reference evidence="3 4" key="1">
    <citation type="submission" date="2015-11" db="EMBL/GenBank/DDBJ databases">
        <title>Solirubrum puertoriconensis gen. nov. an environmental bacteria isolated in Puerto Rico.</title>
        <authorList>
            <person name="Cuebas-Irizarry M.F."/>
            <person name="Montalvo-Rodriguez R."/>
        </authorList>
    </citation>
    <scope>NUCLEOTIDE SEQUENCE [LARGE SCALE GENOMIC DNA]</scope>
    <source>
        <strain evidence="3 4">MC1A</strain>
    </source>
</reference>
<feature type="region of interest" description="Disordered" evidence="1">
    <location>
        <begin position="23"/>
        <end position="131"/>
    </location>
</feature>
<dbReference type="RefSeq" id="WP_059071578.1">
    <property type="nucleotide sequence ID" value="NZ_LNAL01000008.1"/>
</dbReference>
<dbReference type="Proteomes" id="UP000054223">
    <property type="component" value="Unassembled WGS sequence"/>
</dbReference>
<comment type="caution">
    <text evidence="3">The sequence shown here is derived from an EMBL/GenBank/DDBJ whole genome shotgun (WGS) entry which is preliminary data.</text>
</comment>
<evidence type="ECO:0000313" key="4">
    <source>
        <dbReference type="Proteomes" id="UP000054223"/>
    </source>
</evidence>
<keyword evidence="2" id="KW-0732">Signal</keyword>
<dbReference type="OrthoDB" id="887022at2"/>
<organism evidence="3 4">
    <name type="scientific">Solirubrum puertoriconensis</name>
    <dbReference type="NCBI Taxonomy" id="1751427"/>
    <lineage>
        <taxon>Bacteria</taxon>
        <taxon>Pseudomonadati</taxon>
        <taxon>Bacteroidota</taxon>
        <taxon>Cytophagia</taxon>
        <taxon>Cytophagales</taxon>
    </lineage>
</organism>
<dbReference type="PROSITE" id="PS51257">
    <property type="entry name" value="PROKAR_LIPOPROTEIN"/>
    <property type="match status" value="1"/>
</dbReference>
<gene>
    <name evidence="3" type="ORF">ASU33_00400</name>
</gene>
<accession>A0A9X0L300</accession>
<feature type="signal peptide" evidence="2">
    <location>
        <begin position="1"/>
        <end position="25"/>
    </location>
</feature>
<dbReference type="AlphaFoldDB" id="A0A9X0L300"/>
<feature type="compositionally biased region" description="Basic and acidic residues" evidence="1">
    <location>
        <begin position="26"/>
        <end position="35"/>
    </location>
</feature>
<evidence type="ECO:0000313" key="3">
    <source>
        <dbReference type="EMBL" id="KUG05884.1"/>
    </source>
</evidence>
<name>A0A9X0L300_SOLP1</name>
<protein>
    <recommendedName>
        <fullName evidence="5">Lipoprotein</fullName>
    </recommendedName>
</protein>
<feature type="compositionally biased region" description="Basic and acidic residues" evidence="1">
    <location>
        <begin position="117"/>
        <end position="131"/>
    </location>
</feature>
<evidence type="ECO:0000256" key="1">
    <source>
        <dbReference type="SAM" id="MobiDB-lite"/>
    </source>
</evidence>
<keyword evidence="4" id="KW-1185">Reference proteome</keyword>
<feature type="chain" id="PRO_5040949938" description="Lipoprotein" evidence="2">
    <location>
        <begin position="26"/>
        <end position="131"/>
    </location>
</feature>